<reference evidence="2 3" key="1">
    <citation type="submission" date="2018-06" db="EMBL/GenBank/DDBJ databases">
        <title>Genomic Encyclopedia of Archaeal and Bacterial Type Strains, Phase II (KMG-II): from individual species to whole genera.</title>
        <authorList>
            <person name="Goeker M."/>
        </authorList>
    </citation>
    <scope>NUCLEOTIDE SEQUENCE [LARGE SCALE GENOMIC DNA]</scope>
    <source>
        <strain evidence="2 3">DSM 23857</strain>
    </source>
</reference>
<dbReference type="Proteomes" id="UP000249547">
    <property type="component" value="Unassembled WGS sequence"/>
</dbReference>
<feature type="transmembrane region" description="Helical" evidence="1">
    <location>
        <begin position="100"/>
        <end position="123"/>
    </location>
</feature>
<keyword evidence="1" id="KW-1133">Transmembrane helix</keyword>
<proteinExistence type="predicted"/>
<dbReference type="AlphaFoldDB" id="A0A327R3B2"/>
<keyword evidence="1" id="KW-0472">Membrane</keyword>
<organism evidence="2 3">
    <name type="scientific">Chitinophaga skermanii</name>
    <dbReference type="NCBI Taxonomy" id="331697"/>
    <lineage>
        <taxon>Bacteria</taxon>
        <taxon>Pseudomonadati</taxon>
        <taxon>Bacteroidota</taxon>
        <taxon>Chitinophagia</taxon>
        <taxon>Chitinophagales</taxon>
        <taxon>Chitinophagaceae</taxon>
        <taxon>Chitinophaga</taxon>
    </lineage>
</organism>
<feature type="transmembrane region" description="Helical" evidence="1">
    <location>
        <begin position="41"/>
        <end position="60"/>
    </location>
</feature>
<evidence type="ECO:0000313" key="2">
    <source>
        <dbReference type="EMBL" id="RAJ10705.1"/>
    </source>
</evidence>
<dbReference type="EMBL" id="QLLL01000001">
    <property type="protein sequence ID" value="RAJ10705.1"/>
    <property type="molecule type" value="Genomic_DNA"/>
</dbReference>
<evidence type="ECO:0000256" key="1">
    <source>
        <dbReference type="SAM" id="Phobius"/>
    </source>
</evidence>
<gene>
    <name evidence="2" type="ORF">LX64_00311</name>
</gene>
<keyword evidence="1" id="KW-0812">Transmembrane</keyword>
<evidence type="ECO:0000313" key="3">
    <source>
        <dbReference type="Proteomes" id="UP000249547"/>
    </source>
</evidence>
<accession>A0A327R3B2</accession>
<feature type="transmembrane region" description="Helical" evidence="1">
    <location>
        <begin position="72"/>
        <end position="94"/>
    </location>
</feature>
<comment type="caution">
    <text evidence="2">The sequence shown here is derived from an EMBL/GenBank/DDBJ whole genome shotgun (WGS) entry which is preliminary data.</text>
</comment>
<protein>
    <submittedName>
        <fullName evidence="2">Uncharacterized protein</fullName>
    </submittedName>
</protein>
<name>A0A327R3B2_9BACT</name>
<keyword evidence="3" id="KW-1185">Reference proteome</keyword>
<sequence>MLILSIILLFSLWLGYFIHLPIRRALLLKRSKWNEELGFTIGFAIALCLGMMGLGAYLLMIGESFTTLCKELPGVLLYILFTTLFGSALFYWINRYEVKYLQAFIVPGVIAILVSMVVMFLYWMTQIPC</sequence>